<evidence type="ECO:0000313" key="1">
    <source>
        <dbReference type="EMBL" id="JAH79942.1"/>
    </source>
</evidence>
<reference evidence="1" key="2">
    <citation type="journal article" date="2015" name="Fish Shellfish Immunol.">
        <title>Early steps in the European eel (Anguilla anguilla)-Vibrio vulnificus interaction in the gills: Role of the RtxA13 toxin.</title>
        <authorList>
            <person name="Callol A."/>
            <person name="Pajuelo D."/>
            <person name="Ebbesson L."/>
            <person name="Teles M."/>
            <person name="MacKenzie S."/>
            <person name="Amaro C."/>
        </authorList>
    </citation>
    <scope>NUCLEOTIDE SEQUENCE</scope>
</reference>
<reference evidence="1" key="1">
    <citation type="submission" date="2014-11" db="EMBL/GenBank/DDBJ databases">
        <authorList>
            <person name="Amaro Gonzalez C."/>
        </authorList>
    </citation>
    <scope>NUCLEOTIDE SEQUENCE</scope>
</reference>
<dbReference type="EMBL" id="GBXM01028074">
    <property type="protein sequence ID" value="JAH80503.1"/>
    <property type="molecule type" value="Transcribed_RNA"/>
</dbReference>
<dbReference type="EMBL" id="GBXM01028635">
    <property type="protein sequence ID" value="JAH79942.1"/>
    <property type="molecule type" value="Transcribed_RNA"/>
</dbReference>
<sequence>MFWLILDDRSFCFRFRHNHLLPVCPGKSAVISSR</sequence>
<protein>
    <submittedName>
        <fullName evidence="1">Uncharacterized protein</fullName>
    </submittedName>
</protein>
<proteinExistence type="predicted"/>
<accession>A0A0E9VPE9</accession>
<dbReference type="AlphaFoldDB" id="A0A0E9VPE9"/>
<name>A0A0E9VPE9_ANGAN</name>
<organism evidence="1">
    <name type="scientific">Anguilla anguilla</name>
    <name type="common">European freshwater eel</name>
    <name type="synonym">Muraena anguilla</name>
    <dbReference type="NCBI Taxonomy" id="7936"/>
    <lineage>
        <taxon>Eukaryota</taxon>
        <taxon>Metazoa</taxon>
        <taxon>Chordata</taxon>
        <taxon>Craniata</taxon>
        <taxon>Vertebrata</taxon>
        <taxon>Euteleostomi</taxon>
        <taxon>Actinopterygii</taxon>
        <taxon>Neopterygii</taxon>
        <taxon>Teleostei</taxon>
        <taxon>Anguilliformes</taxon>
        <taxon>Anguillidae</taxon>
        <taxon>Anguilla</taxon>
    </lineage>
</organism>